<comment type="similarity">
    <text evidence="1">Belongs to the serine-aspartate repeat-containing protein (SDr) family.</text>
</comment>
<comment type="caution">
    <text evidence="8">The sequence shown here is derived from an EMBL/GenBank/DDBJ whole genome shotgun (WGS) entry which is preliminary data.</text>
</comment>
<dbReference type="PANTHER" id="PTHR36108">
    <property type="entry name" value="COLOSSIN-B-RELATED"/>
    <property type="match status" value="1"/>
</dbReference>
<feature type="signal peptide" evidence="6">
    <location>
        <begin position="1"/>
        <end position="29"/>
    </location>
</feature>
<feature type="domain" description="SpaA-like prealbumin fold" evidence="7">
    <location>
        <begin position="1166"/>
        <end position="1253"/>
    </location>
</feature>
<feature type="domain" description="SpaA-like prealbumin fold" evidence="7">
    <location>
        <begin position="2509"/>
        <end position="2583"/>
    </location>
</feature>
<feature type="transmembrane region" description="Helical" evidence="5">
    <location>
        <begin position="2904"/>
        <end position="2924"/>
    </location>
</feature>
<feature type="compositionally biased region" description="Low complexity" evidence="4">
    <location>
        <begin position="2380"/>
        <end position="2398"/>
    </location>
</feature>
<dbReference type="InterPro" id="IPR013783">
    <property type="entry name" value="Ig-like_fold"/>
</dbReference>
<feature type="compositionally biased region" description="Polar residues" evidence="4">
    <location>
        <begin position="211"/>
        <end position="229"/>
    </location>
</feature>
<keyword evidence="9" id="KW-1185">Reference proteome</keyword>
<evidence type="ECO:0000256" key="1">
    <source>
        <dbReference type="ARBA" id="ARBA00007257"/>
    </source>
</evidence>
<reference evidence="8 9" key="1">
    <citation type="submission" date="2019-08" db="EMBL/GenBank/DDBJ databases">
        <title>In-depth cultivation of the pig gut microbiome towards novel bacterial diversity and tailored functional studies.</title>
        <authorList>
            <person name="Wylensek D."/>
            <person name="Hitch T.C.A."/>
            <person name="Clavel T."/>
        </authorList>
    </citation>
    <scope>NUCLEOTIDE SEQUENCE [LARGE SCALE GENOMIC DNA]</scope>
    <source>
        <strain evidence="8 9">Oil+RF-744-WCA-WT-11</strain>
    </source>
</reference>
<evidence type="ECO:0000256" key="2">
    <source>
        <dbReference type="ARBA" id="ARBA00022525"/>
    </source>
</evidence>
<evidence type="ECO:0000256" key="5">
    <source>
        <dbReference type="SAM" id="Phobius"/>
    </source>
</evidence>
<dbReference type="InterPro" id="IPR041033">
    <property type="entry name" value="SpaA_PFL_dom_1"/>
</dbReference>
<feature type="domain" description="SpaA-like prealbumin fold" evidence="7">
    <location>
        <begin position="2684"/>
        <end position="2768"/>
    </location>
</feature>
<feature type="chain" id="PRO_5026838707" description="SpaA-like prealbumin fold domain-containing protein" evidence="6">
    <location>
        <begin position="30"/>
        <end position="2934"/>
    </location>
</feature>
<protein>
    <recommendedName>
        <fullName evidence="7">SpaA-like prealbumin fold domain-containing protein</fullName>
    </recommendedName>
</protein>
<feature type="compositionally biased region" description="Basic and acidic residues" evidence="4">
    <location>
        <begin position="245"/>
        <end position="258"/>
    </location>
</feature>
<keyword evidence="5" id="KW-0812">Transmembrane</keyword>
<feature type="region of interest" description="Disordered" evidence="4">
    <location>
        <begin position="357"/>
        <end position="462"/>
    </location>
</feature>
<feature type="compositionally biased region" description="Low complexity" evidence="4">
    <location>
        <begin position="2887"/>
        <end position="2899"/>
    </location>
</feature>
<feature type="region of interest" description="Disordered" evidence="4">
    <location>
        <begin position="496"/>
        <end position="536"/>
    </location>
</feature>
<feature type="compositionally biased region" description="Polar residues" evidence="4">
    <location>
        <begin position="260"/>
        <end position="272"/>
    </location>
</feature>
<feature type="domain" description="SpaA-like prealbumin fold" evidence="7">
    <location>
        <begin position="2078"/>
        <end position="2151"/>
    </location>
</feature>
<evidence type="ECO:0000313" key="9">
    <source>
        <dbReference type="Proteomes" id="UP000481852"/>
    </source>
</evidence>
<dbReference type="Proteomes" id="UP000481852">
    <property type="component" value="Unassembled WGS sequence"/>
</dbReference>
<feature type="domain" description="SpaA-like prealbumin fold" evidence="7">
    <location>
        <begin position="1776"/>
        <end position="1860"/>
    </location>
</feature>
<proteinExistence type="inferred from homology"/>
<evidence type="ECO:0000256" key="3">
    <source>
        <dbReference type="ARBA" id="ARBA00022729"/>
    </source>
</evidence>
<dbReference type="EMBL" id="VULZ01000002">
    <property type="protein sequence ID" value="MSS13874.1"/>
    <property type="molecule type" value="Genomic_DNA"/>
</dbReference>
<feature type="domain" description="SpaA-like prealbumin fold" evidence="7">
    <location>
        <begin position="927"/>
        <end position="984"/>
    </location>
</feature>
<evidence type="ECO:0000313" key="8">
    <source>
        <dbReference type="EMBL" id="MSS13874.1"/>
    </source>
</evidence>
<feature type="domain" description="SpaA-like prealbumin fold" evidence="7">
    <location>
        <begin position="2251"/>
        <end position="2337"/>
    </location>
</feature>
<feature type="compositionally biased region" description="Low complexity" evidence="4">
    <location>
        <begin position="2427"/>
        <end position="2439"/>
    </location>
</feature>
<feature type="compositionally biased region" description="Low complexity" evidence="4">
    <location>
        <begin position="410"/>
        <end position="419"/>
    </location>
</feature>
<accession>A0A6L5X4U1</accession>
<dbReference type="Pfam" id="PF17802">
    <property type="entry name" value="SpaA"/>
    <property type="match status" value="14"/>
</dbReference>
<dbReference type="PANTHER" id="PTHR36108:SF13">
    <property type="entry name" value="COLOSSIN-B-RELATED"/>
    <property type="match status" value="1"/>
</dbReference>
<keyword evidence="3 6" id="KW-0732">Signal</keyword>
<feature type="domain" description="SpaA-like prealbumin fold" evidence="7">
    <location>
        <begin position="2165"/>
        <end position="2249"/>
    </location>
</feature>
<feature type="region of interest" description="Disordered" evidence="4">
    <location>
        <begin position="207"/>
        <end position="276"/>
    </location>
</feature>
<feature type="domain" description="SpaA-like prealbumin fold" evidence="7">
    <location>
        <begin position="1544"/>
        <end position="1635"/>
    </location>
</feature>
<feature type="domain" description="SpaA-like prealbumin fold" evidence="7">
    <location>
        <begin position="2595"/>
        <end position="2674"/>
    </location>
</feature>
<keyword evidence="2" id="KW-0964">Secreted</keyword>
<feature type="domain" description="SpaA-like prealbumin fold" evidence="7">
    <location>
        <begin position="1891"/>
        <end position="1983"/>
    </location>
</feature>
<evidence type="ECO:0000256" key="4">
    <source>
        <dbReference type="SAM" id="MobiDB-lite"/>
    </source>
</evidence>
<gene>
    <name evidence="8" type="ORF">FYJ35_02250</name>
</gene>
<feature type="domain" description="SpaA-like prealbumin fold" evidence="7">
    <location>
        <begin position="1306"/>
        <end position="1401"/>
    </location>
</feature>
<feature type="region of interest" description="Disordered" evidence="4">
    <location>
        <begin position="1341"/>
        <end position="1362"/>
    </location>
</feature>
<dbReference type="Gene3D" id="2.60.40.10">
    <property type="entry name" value="Immunoglobulins"/>
    <property type="match status" value="17"/>
</dbReference>
<feature type="domain" description="SpaA-like prealbumin fold" evidence="7">
    <location>
        <begin position="2780"/>
        <end position="2857"/>
    </location>
</feature>
<feature type="compositionally biased region" description="Acidic residues" evidence="4">
    <location>
        <begin position="397"/>
        <end position="409"/>
    </location>
</feature>
<feature type="region of interest" description="Disordered" evidence="4">
    <location>
        <begin position="39"/>
        <end position="74"/>
    </location>
</feature>
<sequence length="2934" mass="319067">MQFGRRITSVVLSTAMLAGNLISPLTAYAGEYQAGGGTEMQADAAESPGIPEPASVDTASSQEEMSSAADAPEQLSTEAPNFKITLMNEDAFGLMYDQTHFLSEDVEKKETVLSYKEGEEVNLDVIIDPAYQLDQLKLQGEDISIQDYEKKKGIEYPYTWKDEDTITFTMPDTDLWMKTEWHQVQAETTAAVESSNQVMNTAGMTERTVSEDGNVTSDVNETSNQSGQSAEVADDQGDAIVQGETSEKDAEAPGKEETSQQDAGSEDSSSNLDVDGFPSQGAVIMLPELQIGIDVTEISAESKFDDVTYPQDTCTSSLIDNEVEYGTPGLYHVVYRVDEANTGKSWYTVRPVRVTEVRESGTQTESSGEQESGTEQQTEEKDQDDDADPDPAVLSETEQEILTETETEAISESGLSAESEISEEPETEADTEAETESDTEAEEYPLVVPDSSSYSISVEGDKTEYKPGEEVVATVVPQGDFAISTASAMAVDADADASEQEILSEENKSGDGQGVYLDYDDSASTEETPDGSGEELAGVPVTVSFAMPKAPVVLRAAAAKKTTVRYRGYISANAQGPHDKFQGANITLTNGKGAWRGRTIHASRCTSGHAYMNPQVGQYGTAVITYSVELTSAGKAKYSYSFNWHNDNAASWQNLAGGGSFTRKVPSKGVYFLKVDSSTGVWMAGMSGVAYRVYSKKASAQAANEIYAAGEPTTKKQKAAVKDDLVERVVLTKASQKLKEDYADKTSYYVIEELPPAGWLRDNTITKFTFSIEDTEEVELVDHPSGFPAYLTLKKSIVLDGQKYYTNISDHIRIDGALFNVYRDPGCTQIATNESGVPAQLITDANGNANLAEVFLSGPATVYVKEVASPTGTEINPNVFPVALTQANTAAAPATPGQDVEDQIIPVPVKIKKSSANTVVTKDNRMYSLANAEFTLTYTGVAGDPLNGKSYKLHVDGNGDSETVEVAPGSYQVSETTAPNGYKAVEPFSWGIFPSTNGVQEIPVADEPIYGTLNSLVNKIVDPMYRTSRPTEGAELTVNYYDSPEPEENAKQTWVIKTIRDANGKYTAALDKAHLVSGSLTYGENVVPLGCVTVQETKEPEGFELNSIVWKLQIQQSGNGVMYSSTTQPEFQSAPVDPEDLKEIPTFGDLKLGKISAEQGTTPDGDATFKGAEFEVINANDFDVVLHTAPDKAIHPGEVATTITTGDDGTGQTTGNLLQTGKYTVRENTAPEGYTLSDKTLPVTITKKTLADYSKTDPHANIPQRAGFKYRKKDLELAEKLCTLTDKTGAEFRADKTTPNGNPIQGEASLQGAEFDLINRSAHPVVVDGKVYQPGDKIRSFTTDENGEFSSPASKDVNGDPLSPEQYLPYGTYELKETKAPEGYNLRGKFIPTMFSVRKENEGTMMDLSSISAEDDVIRFDVDIHKVQAELNEEDPHDKLKPMEGIRFDIYLDADMDGDNPKEGAKPYVSIKTNSEGYATTKDDAYPHGRLPYGHYTIIEDKDTVPKGFGTIRNLHVNGTKDAGIIDGQLIQTGIYQDQHGEWIQLAKIDKDSGKLVLRAGAKIQVLKDDQKTVVEFKDSTNHKKVSTFVTNEEGMAYLPQRLEVGTYYLKELEAPYGYVLNTEFTKFEVDQANTWDQLITWQEKDQEVKGVLKITKTDAETKERIAGAKFGVYADEKIISGDGTVQAEKGDQVDTVVIGTDGVGQSKELYLGKYHTAEIEAPEGYTLDPTEHPFELVYKDQYTPVVTVEIEAENKPTTVKLTKYEWAADKNGEWTDDNPTRTLGGVTFDITRIGGADADRTRAGDVYAGGREVTKDDGTVVVKYVETGIYSITEKATLPGYVLDNTPSYFTVDEDGYVFMSDEKGNPLDGQTKSDKAETMRRNQYTRWDFSKVDMNGEELKGAKMQVLDAEGNVAVYQDNKGKEQKAEWTSDGTPHRISRLPLGNYTLHEEQSIRGYTLATDIPFEVTNTGVLCKVVMTNKKLIVQKLDVLGNGVKKAGLEIYEVHSHEDGTKYLSEQPVEAWKSDGKQYDTSNLKVGHTYRLVESKVPKGYVEAEPIDFTISDDLADQTVTMMDKKVLVSKVNTKITMIAGAKLEVRDSEGQAVDAWTSDGSAYPVSGLKAGQTYTLVETEAPEGYVLADPIEFTVTKNWFADDSFELTNTQVFMTKTDVTGEKEVPGATLTVTDKETGKEVDKWVSGGEPHAISGLHVGGSYTLHEEIAAEGYVRASDVDFTVDDGFTVKTVKMVDKQVTMTKTDVTGEKEVPGAQMTVTDQETGKAVDTWTSGSEAHPISGLEVGKTYTLTEVTAPEGYAVAESIEFTVPDNGQNQTLSMKDKRVTIDKLDVLGNPVVGAKLAVYELTEDIKKAEEGQGETEQTEETPAQTEENQTEENQSATETEAEAVVNSTEDTADKADTFVEGTDVPEESSTAGETTATDTDSAETKLGLGKLIDSWTSDGKAHAVSGLIVGHTYRLVEESAPEGFAIAQPRDFTVTKEDADQKIAFVDRQILVSKVDTEITMIAGAHLQVVDQNGKIVDNWVSDGTAHAVSGLVVGQTYKLIETEAPEGYVLASPIEFTVSDQADANDQLNLVNKQVKITKTDLTGEKEVEGAHLSVVEKETGKTADTWTSGKEAHPVSGLEAGKTYILTETRPADGYVTAESIEFTVEDDFKSELHQMKDDITKLKISKEDITNSKELPGAQLVIKDSEGNEVEKWTSAEEPHYIEMLPIGTYTLTEIAPPALYMKADDVQFEVKDTGEIQTVTMLDKPTTVVIHKKDIVDGENGEELPGAKLEVRDSTGKVIDSWTSGTTPHEIAYLTPGTYTLTEVTAPSGYDVAENVSFSVADNGDVQHVTMYDAPKEEKIDLTGKKKTTTESTPSGGGGSYPTGGTTTTAPVRTGDNSPILPYVGILGAAATGIVLLLILKKKRENDSEE</sequence>
<dbReference type="RefSeq" id="WP_154522574.1">
    <property type="nucleotide sequence ID" value="NZ_VULZ01000002.1"/>
</dbReference>
<feature type="region of interest" description="Disordered" evidence="4">
    <location>
        <begin position="2368"/>
        <end position="2442"/>
    </location>
</feature>
<feature type="compositionally biased region" description="Acidic residues" evidence="4">
    <location>
        <begin position="518"/>
        <end position="533"/>
    </location>
</feature>
<keyword evidence="5" id="KW-1133">Transmembrane helix</keyword>
<feature type="compositionally biased region" description="Polar residues" evidence="4">
    <location>
        <begin position="1341"/>
        <end position="1353"/>
    </location>
</feature>
<evidence type="ECO:0000259" key="7">
    <source>
        <dbReference type="Pfam" id="PF17802"/>
    </source>
</evidence>
<keyword evidence="5" id="KW-0472">Membrane</keyword>
<name>A0A6L5X4U1_9FIRM</name>
<feature type="compositionally biased region" description="Low complexity" evidence="4">
    <location>
        <begin position="360"/>
        <end position="376"/>
    </location>
</feature>
<evidence type="ECO:0000256" key="6">
    <source>
        <dbReference type="SAM" id="SignalP"/>
    </source>
</evidence>
<feature type="compositionally biased region" description="Acidic residues" evidence="4">
    <location>
        <begin position="420"/>
        <end position="443"/>
    </location>
</feature>
<organism evidence="8 9">
    <name type="scientific">Porcincola intestinalis</name>
    <dbReference type="NCBI Taxonomy" id="2606632"/>
    <lineage>
        <taxon>Bacteria</taxon>
        <taxon>Bacillati</taxon>
        <taxon>Bacillota</taxon>
        <taxon>Clostridia</taxon>
        <taxon>Lachnospirales</taxon>
        <taxon>Lachnospiraceae</taxon>
        <taxon>Porcincola</taxon>
    </lineage>
</organism>
<feature type="domain" description="SpaA-like prealbumin fold" evidence="7">
    <location>
        <begin position="1653"/>
        <end position="1749"/>
    </location>
</feature>
<feature type="region of interest" description="Disordered" evidence="4">
    <location>
        <begin position="2864"/>
        <end position="2899"/>
    </location>
</feature>